<evidence type="ECO:0000256" key="3">
    <source>
        <dbReference type="ARBA" id="ARBA00023163"/>
    </source>
</evidence>
<dbReference type="Proteomes" id="UP001487305">
    <property type="component" value="Unassembled WGS sequence"/>
</dbReference>
<dbReference type="CDD" id="cd06170">
    <property type="entry name" value="LuxR_C_like"/>
    <property type="match status" value="1"/>
</dbReference>
<comment type="caution">
    <text evidence="6">The sequence shown here is derived from an EMBL/GenBank/DDBJ whole genome shotgun (WGS) entry which is preliminary data.</text>
</comment>
<feature type="transmembrane region" description="Helical" evidence="4">
    <location>
        <begin position="327"/>
        <end position="348"/>
    </location>
</feature>
<dbReference type="Gene3D" id="1.10.10.10">
    <property type="entry name" value="Winged helix-like DNA-binding domain superfamily/Winged helix DNA-binding domain"/>
    <property type="match status" value="1"/>
</dbReference>
<keyword evidence="4" id="KW-0812">Transmembrane</keyword>
<gene>
    <name evidence="6" type="ORF">AAA083_13775</name>
</gene>
<feature type="transmembrane region" description="Helical" evidence="4">
    <location>
        <begin position="79"/>
        <end position="98"/>
    </location>
</feature>
<dbReference type="Pfam" id="PF00196">
    <property type="entry name" value="GerE"/>
    <property type="match status" value="1"/>
</dbReference>
<dbReference type="InterPro" id="IPR036259">
    <property type="entry name" value="MFS_trans_sf"/>
</dbReference>
<feature type="transmembrane region" description="Helical" evidence="4">
    <location>
        <begin position="18"/>
        <end position="38"/>
    </location>
</feature>
<proteinExistence type="predicted"/>
<keyword evidence="1" id="KW-0805">Transcription regulation</keyword>
<keyword evidence="7" id="KW-1185">Reference proteome</keyword>
<keyword evidence="4" id="KW-1133">Transmembrane helix</keyword>
<dbReference type="PANTHER" id="PTHR44688">
    <property type="entry name" value="DNA-BINDING TRANSCRIPTIONAL ACTIVATOR DEVR_DOSR"/>
    <property type="match status" value="1"/>
</dbReference>
<feature type="transmembrane region" description="Helical" evidence="4">
    <location>
        <begin position="200"/>
        <end position="220"/>
    </location>
</feature>
<feature type="transmembrane region" description="Helical" evidence="4">
    <location>
        <begin position="104"/>
        <end position="124"/>
    </location>
</feature>
<sequence length="479" mass="52682">MGAVVDFLGKQMSKPWRLLGFGYFQTWVYLIALSPALMVPEGMYEADPSVVGMMLSGFLFASALAVVVANALRSLLENSFVLIGACLVGGAGTLLMIWAPGGDAARVLGIVLADAGSVVLSLWWGKFWSVADTERMSWHLVVSSLFSCVLYLLLVSLPPFVLAFIVPVLPLFSAGVLLLSKDEPRRIVVPSDITILPSRWKLVAAFLVIPIAYSLIRAFFAQGNLAVFGASHSMVMVSFAVFALIMAAIVAASGKRRAIARLYRTVMTLMLLGFISLMVLPLDLRWVALGAVMLCYPIFEELIWLMNPNVRVSVGDRVLDIFGWGKIVFRAAAFFGVLLGSWLLHQTWIPGEATTVACMLMTGLVVILSANVLTEKDFTLFLDPIKVENTERRSLLSERSVEQSCLILADEYGLSKRESEVFQLLARGRSLSFIEGQLFISNSTARTHTRSIYRKLDVHTKQALIDLVEEKCREIEASA</sequence>
<evidence type="ECO:0000259" key="5">
    <source>
        <dbReference type="PROSITE" id="PS50043"/>
    </source>
</evidence>
<feature type="transmembrane region" description="Helical" evidence="4">
    <location>
        <begin position="286"/>
        <end position="306"/>
    </location>
</feature>
<evidence type="ECO:0000313" key="6">
    <source>
        <dbReference type="EMBL" id="MEQ3364047.1"/>
    </source>
</evidence>
<dbReference type="InterPro" id="IPR036388">
    <property type="entry name" value="WH-like_DNA-bd_sf"/>
</dbReference>
<feature type="transmembrane region" description="Helical" evidence="4">
    <location>
        <begin position="226"/>
        <end position="250"/>
    </location>
</feature>
<keyword evidence="2" id="KW-0238">DNA-binding</keyword>
<dbReference type="SUPFAM" id="SSF103473">
    <property type="entry name" value="MFS general substrate transporter"/>
    <property type="match status" value="1"/>
</dbReference>
<dbReference type="PANTHER" id="PTHR44688:SF16">
    <property type="entry name" value="DNA-BINDING TRANSCRIPTIONAL ACTIVATOR DEVR_DOSR"/>
    <property type="match status" value="1"/>
</dbReference>
<dbReference type="InterPro" id="IPR016032">
    <property type="entry name" value="Sig_transdc_resp-reg_C-effctor"/>
</dbReference>
<feature type="transmembrane region" description="Helical" evidence="4">
    <location>
        <begin position="50"/>
        <end position="72"/>
    </location>
</feature>
<dbReference type="PRINTS" id="PR00038">
    <property type="entry name" value="HTHLUXR"/>
</dbReference>
<keyword evidence="4" id="KW-0472">Membrane</keyword>
<reference evidence="6 7" key="1">
    <citation type="submission" date="2024-04" db="EMBL/GenBank/DDBJ databases">
        <title>Human intestinal bacterial collection.</title>
        <authorList>
            <person name="Pauvert C."/>
            <person name="Hitch T.C.A."/>
            <person name="Clavel T."/>
        </authorList>
    </citation>
    <scope>NUCLEOTIDE SEQUENCE [LARGE SCALE GENOMIC DNA]</scope>
    <source>
        <strain evidence="6 7">CLA-KB-H42</strain>
    </source>
</reference>
<protein>
    <submittedName>
        <fullName evidence="6">Helix-turn-helix transcriptional regulator</fullName>
    </submittedName>
</protein>
<dbReference type="RefSeq" id="WP_180963440.1">
    <property type="nucleotide sequence ID" value="NZ_JBBNOP010000015.1"/>
</dbReference>
<dbReference type="PROSITE" id="PS50043">
    <property type="entry name" value="HTH_LUXR_2"/>
    <property type="match status" value="1"/>
</dbReference>
<feature type="transmembrane region" description="Helical" evidence="4">
    <location>
        <begin position="262"/>
        <end position="280"/>
    </location>
</feature>
<evidence type="ECO:0000256" key="4">
    <source>
        <dbReference type="SAM" id="Phobius"/>
    </source>
</evidence>
<organism evidence="6 7">
    <name type="scientific">Raoultibacter massiliensis</name>
    <dbReference type="NCBI Taxonomy" id="1852371"/>
    <lineage>
        <taxon>Bacteria</taxon>
        <taxon>Bacillati</taxon>
        <taxon>Actinomycetota</taxon>
        <taxon>Coriobacteriia</taxon>
        <taxon>Eggerthellales</taxon>
        <taxon>Eggerthellaceae</taxon>
        <taxon>Raoultibacter</taxon>
    </lineage>
</organism>
<dbReference type="EMBL" id="JBBNOP010000015">
    <property type="protein sequence ID" value="MEQ3364047.1"/>
    <property type="molecule type" value="Genomic_DNA"/>
</dbReference>
<feature type="transmembrane region" description="Helical" evidence="4">
    <location>
        <begin position="136"/>
        <end position="154"/>
    </location>
</feature>
<dbReference type="SUPFAM" id="SSF46894">
    <property type="entry name" value="C-terminal effector domain of the bipartite response regulators"/>
    <property type="match status" value="1"/>
</dbReference>
<name>A0ABV1JH93_9ACTN</name>
<dbReference type="InterPro" id="IPR000792">
    <property type="entry name" value="Tscrpt_reg_LuxR_C"/>
</dbReference>
<dbReference type="SMART" id="SM00421">
    <property type="entry name" value="HTH_LUXR"/>
    <property type="match status" value="1"/>
</dbReference>
<feature type="domain" description="HTH luxR-type" evidence="5">
    <location>
        <begin position="407"/>
        <end position="472"/>
    </location>
</feature>
<evidence type="ECO:0000256" key="1">
    <source>
        <dbReference type="ARBA" id="ARBA00023015"/>
    </source>
</evidence>
<keyword evidence="3" id="KW-0804">Transcription</keyword>
<evidence type="ECO:0000313" key="7">
    <source>
        <dbReference type="Proteomes" id="UP001487305"/>
    </source>
</evidence>
<accession>A0ABV1JH93</accession>
<feature type="transmembrane region" description="Helical" evidence="4">
    <location>
        <begin position="160"/>
        <end position="179"/>
    </location>
</feature>
<feature type="transmembrane region" description="Helical" evidence="4">
    <location>
        <begin position="354"/>
        <end position="373"/>
    </location>
</feature>
<evidence type="ECO:0000256" key="2">
    <source>
        <dbReference type="ARBA" id="ARBA00023125"/>
    </source>
</evidence>